<evidence type="ECO:0000313" key="1">
    <source>
        <dbReference type="EMBL" id="KAJ8111954.1"/>
    </source>
</evidence>
<gene>
    <name evidence="1" type="ORF">OPT61_g5568</name>
</gene>
<accession>A0ACC2I9U8</accession>
<protein>
    <submittedName>
        <fullName evidence="1">Uncharacterized protein</fullName>
    </submittedName>
</protein>
<comment type="caution">
    <text evidence="1">The sequence shown here is derived from an EMBL/GenBank/DDBJ whole genome shotgun (WGS) entry which is preliminary data.</text>
</comment>
<dbReference type="Proteomes" id="UP001153331">
    <property type="component" value="Unassembled WGS sequence"/>
</dbReference>
<evidence type="ECO:0000313" key="2">
    <source>
        <dbReference type="Proteomes" id="UP001153331"/>
    </source>
</evidence>
<keyword evidence="2" id="KW-1185">Reference proteome</keyword>
<sequence length="2531" mass="282812">MGARSDLSSELTRIIECPYPASLSKLKDLLTCADTVTIQACIHDRSPCAVTRLATLVCDALPLWAYTSHVLQFLCCSVEFTERLLQQSPGLLNALLTKATSSQRDFDDYLGLCVRLLSRPLPESVPLPASAQSFFLRVFQRATQSPDVSTLQPVYSMLNGACRKLLGLLPSDVRQQFDRELCHILSSNGTGQNSMLLLWCFGIVILAEHPEELSDTDYVGPTRSKTSTGLERQWKTASGRKLFGTTNGIYKTLNLTYLSVIWATKGDVGVSDTEAIEGIRIAVRTLRFVDVEARAGWPSSSALAKNIFPKLPAKILREDIHPTVQLEALCFFATIAGATNLPIEIVAQYQDCLARLEGRVDVGCLYEILAISLPIFAPQMQDSLLRTLLSDTLDACITSTSSRPLNHLVALIDSLFAVSSGCPALSSKLLSALASSPLQSKIWTLVRTDATNSSVGCNSYATALHGEAVAAMISLLLNLAIAAKSQEPFLPQSLTTALVMKQRKLPQVLKQCSHTTSIPNGPSISLFQQESTPFTGQHLQDWRDRLKSELESQNSYQHDSIVRSVAQICQDLELRCNTVEEPLRREKIRSQELELRVEKLREQVSSLESQAADDRFHLDGLEDEKLGLADEKDRVSAKLDELQLQFEESIRHADEALRGAQENFNARELELRSTVLDHEEQLRTREDEIQVLNSTVSQVRTSYEHTEEELRALGERYEDLQARLGHANCQLDEEREGKARQSEEITKLKERTIALEDQLQTAESELETISGQLSNLQVCHQELKQCSEDALKQSEIKHTKDLEVAAARAEEERNKLHSKLTDTLQTSQQLQDAYDKTCRELHALQNTCSGLETRIHELDTLCGEQEEELEELRTLRRNVLASMGLATQKPPTGGSASRASKAVTVPETPRAPPEHRRRKSAIQTQDLDPRIIGATHGIDDTPAEHVAQELFDSSGHDSQNGSTPKRQKPRSSVKMTTMQTPFDRRPTLASRSTSKKLSPIKRSALRQMSPNRRHTTVGFALSEHEDQRQTQEVGSAAKRPRSYREASQEDFDMDDFLAGTPFTPGAFASGTGRLPEEDEATTTELRDKRCSPPTQAFATADALLKNQQRSLVTSPSPPNLHVSHSHTATKEVIKGAVLCTVCTMQRQYNNRPPSGFRGRNQDNNGSADGLAKSSSSSGSGRQAGLARPVIRPSSNPINRVRTPNQPQEGYSCPDSPMAPGAPVSELSSFTLNGQQINETYKQRLSTNTSPQKPSPPTSPASRAGGPRHRANSQYPPTKPATRNTQGHWALQQVTKLKILGLPKRCWTKDVYFLLSRFGTVVKIDMEAGSRDNNAYVVFQPPLNRLPSQLQIGGDAVRYEIRQPLTYTVDSPVNPVVKYQELNVLFADSLNFGIQNGEKTLITKHEIRTKGEVQVTLDLRRKELEVKFPLKIDGQYHKYSLRLPISQLSGIHKTVNGNDTSVLTIPFGRSPQFFVQKKPTKEEGSSFSLTERTWSEWSTMFRETDVVDDRKRKEMQTMPVIDHKGSAIIDIGRWTTYCLTFNNDALFGPKFDEFRNALGDFGVMMRDSEQFTILSEEPSSLIEMLGQEYTDSHSHLHGSQKTSVLDDLALDRIYLAFPVRYQLEACLSNNLIKESSVTREFLEKLLSMNSYQAIDLLEKVVDKQHVYYNPMDIFKLHSKVTRQKPIPKHCVMQRSVNITPTMMHVASPIMEISNRITRQYYADADRFIRVKFSDEKGDGALRSMPGGRADALFNRVSRAMKNGIVVAGRYYEFLAFGNSQFREHGAYFYAPTSTKSAHDIRVTLGQFDHIKTVAKYGARLGQCFSTTRAMQTTVVVRKIPDVERNGYTFTDGVGRLSFFLAQMAAQDLGLQNAFEDPPSLYQFRLGGCKGVLALDPSIVRNEVHIRPSQFKFEAPYTGLEIIRCSSLATPFFNRQIIIVLSDLGVLDHVFIRKQQQMVNAYELAMTDKTEALSCLLKHIDINQTTLTMASMVLDGFLEGREPFMMSLLHLWRASTIKELKKKARIAIAEGAFVLGCIDESSTLLGHRNDPQSQLNADRNQKLDTLPEIFIQIDDTSRKGHYKVIEGVCVLARNPSLHPGDIRVVRAVDAPALHHHKNVVVLPQTGDRDLANMCSGGDLDGDDYMVLWDQELIPQIVNVPPMDYTPEKPIESTESISIADVGDFFVAYMKNDSLGQIAHAHLAQADSQPEGVASPTCIELARLHSQSVDYPKSGIPAIMDNALRPRKWPHFMEKRHKGPEQTYQSKNILGMLYDQVQLIDFNPVWEDNFDRRILDHFTIETSLLKKAADIKAEYDNDLRRMMAKHGVGTEFEAFSTFVLTHNQETRDYKFAEEFGRTVGVFKAQYRQACMKASGATSVTEWDLLGPFVAAMYSVTADEMRSALKECSETKVVGGQSVSVRKKEAEHMPLMSFPWLFHTELGKLATGNTKSGLAITQAQRPQNRPTRGIEKADGVDVMETDGSIIRFGDMLTLDFEEVQKPKQQQEDDKEEDEGAQGKSHTGSPPGSPWPTQTP</sequence>
<reference evidence="1" key="1">
    <citation type="submission" date="2022-11" db="EMBL/GenBank/DDBJ databases">
        <title>Genome Sequence of Boeremia exigua.</title>
        <authorList>
            <person name="Buettner E."/>
        </authorList>
    </citation>
    <scope>NUCLEOTIDE SEQUENCE</scope>
    <source>
        <strain evidence="1">CU02</strain>
    </source>
</reference>
<proteinExistence type="predicted"/>
<name>A0ACC2I9U8_9PLEO</name>
<dbReference type="EMBL" id="JAPHNI010000363">
    <property type="protein sequence ID" value="KAJ8111954.1"/>
    <property type="molecule type" value="Genomic_DNA"/>
</dbReference>
<organism evidence="1 2">
    <name type="scientific">Boeremia exigua</name>
    <dbReference type="NCBI Taxonomy" id="749465"/>
    <lineage>
        <taxon>Eukaryota</taxon>
        <taxon>Fungi</taxon>
        <taxon>Dikarya</taxon>
        <taxon>Ascomycota</taxon>
        <taxon>Pezizomycotina</taxon>
        <taxon>Dothideomycetes</taxon>
        <taxon>Pleosporomycetidae</taxon>
        <taxon>Pleosporales</taxon>
        <taxon>Pleosporineae</taxon>
        <taxon>Didymellaceae</taxon>
        <taxon>Boeremia</taxon>
    </lineage>
</organism>